<keyword evidence="20" id="KW-1185">Reference proteome</keyword>
<feature type="transmembrane region" description="Helical" evidence="18">
    <location>
        <begin position="207"/>
        <end position="232"/>
    </location>
</feature>
<reference evidence="19 20" key="1">
    <citation type="submission" date="2023-05" db="EMBL/GenBank/DDBJ databases">
        <title>A 100% complete, gapless, phased diploid assembly of the Scenedesmus obliquus UTEX 3031 genome.</title>
        <authorList>
            <person name="Biondi T.C."/>
            <person name="Hanschen E.R."/>
            <person name="Kwon T."/>
            <person name="Eng W."/>
            <person name="Kruse C.P.S."/>
            <person name="Koehler S.I."/>
            <person name="Kunde Y."/>
            <person name="Gleasner C.D."/>
            <person name="You Mak K.T."/>
            <person name="Polle J."/>
            <person name="Hovde B.T."/>
            <person name="Starkenburg S.R."/>
        </authorList>
    </citation>
    <scope>NUCLEOTIDE SEQUENCE [LARGE SCALE GENOMIC DNA]</scope>
    <source>
        <strain evidence="19 20">DOE0152z</strain>
    </source>
</reference>
<comment type="pathway">
    <text evidence="3 16">Phospholipid metabolism; CDP-diacylglycerol biosynthesis; CDP-diacylglycerol from sn-glycerol 3-phosphate: step 3/3.</text>
</comment>
<keyword evidence="11 18" id="KW-1133">Transmembrane helix</keyword>
<keyword evidence="8 16" id="KW-0808">Transferase</keyword>
<feature type="transmembrane region" description="Helical" evidence="18">
    <location>
        <begin position="153"/>
        <end position="170"/>
    </location>
</feature>
<evidence type="ECO:0000256" key="5">
    <source>
        <dbReference type="ARBA" id="ARBA00010185"/>
    </source>
</evidence>
<dbReference type="EMBL" id="CP126211">
    <property type="protein sequence ID" value="WIA12658.1"/>
    <property type="molecule type" value="Genomic_DNA"/>
</dbReference>
<sequence length="507" mass="56343">MRRNNSTSRRRERLKIAASEDGTDRDTEAEATDKEQEETVQEKQQKRVASLRTRTVSTVAMIAGFLGVIYAGHVPLVFLVLGLQYLIVKELFMMARVAQKDRKVPGFRAQQWYFFFVAAFYLYLRFIKNNLLVELTSSKYASAFAWLLRRHTIMAYSLYMAGFVAFVLSLKKGMYLYQFGQYAWTHMILLTIFVPSSFFVSNIFEGLIWFLLPCALIITNDIMAYLAGYAWGRTPLIKLSPKKTWEGFIGGFFGTVVCAALLANVLSRFKWMTCPRQGMQCAALLANVLSRFKWMTYPRQDLSMGRLDCTPDPIYSPNTYTLQAVAEQLPPALLDVAAAVAAQLPAGLRQWLAGLSVTMRPMELHAMVLAAFASFVAPFGGFFGSGFKRAFKMKDFGDTIPGHGGVTDRFDCQMIMAVFAYLYYWNYVAAPAASLGDALEVALRLEQPELLVLWGRLGNLLLGEGLLPGDMEPALQAALAAANSSAAAAGRWGLRKAHAGVHAAAGL</sequence>
<keyword evidence="13 18" id="KW-0472">Membrane</keyword>
<evidence type="ECO:0000256" key="10">
    <source>
        <dbReference type="ARBA" id="ARBA00022695"/>
    </source>
</evidence>
<keyword evidence="9 16" id="KW-0812">Transmembrane</keyword>
<feature type="transmembrane region" description="Helical" evidence="18">
    <location>
        <begin position="112"/>
        <end position="133"/>
    </location>
</feature>
<feature type="compositionally biased region" description="Basic and acidic residues" evidence="17">
    <location>
        <begin position="22"/>
        <end position="34"/>
    </location>
</feature>
<comment type="subcellular location">
    <subcellularLocation>
        <location evidence="2">Membrane</location>
        <topology evidence="2">Multi-pass membrane protein</topology>
    </subcellularLocation>
</comment>
<keyword evidence="15" id="KW-1208">Phospholipid metabolism</keyword>
<evidence type="ECO:0000256" key="14">
    <source>
        <dbReference type="ARBA" id="ARBA00023209"/>
    </source>
</evidence>
<evidence type="ECO:0000256" key="16">
    <source>
        <dbReference type="RuleBase" id="RU003938"/>
    </source>
</evidence>
<evidence type="ECO:0000256" key="11">
    <source>
        <dbReference type="ARBA" id="ARBA00022989"/>
    </source>
</evidence>
<comment type="catalytic activity">
    <reaction evidence="1 16">
        <text>a 1,2-diacyl-sn-glycero-3-phosphate + CTP + H(+) = a CDP-1,2-diacyl-sn-glycerol + diphosphate</text>
        <dbReference type="Rhea" id="RHEA:16229"/>
        <dbReference type="ChEBI" id="CHEBI:15378"/>
        <dbReference type="ChEBI" id="CHEBI:33019"/>
        <dbReference type="ChEBI" id="CHEBI:37563"/>
        <dbReference type="ChEBI" id="CHEBI:58332"/>
        <dbReference type="ChEBI" id="CHEBI:58608"/>
        <dbReference type="EC" id="2.7.7.41"/>
    </reaction>
</comment>
<evidence type="ECO:0000256" key="4">
    <source>
        <dbReference type="ARBA" id="ARBA00005189"/>
    </source>
</evidence>
<dbReference type="Proteomes" id="UP001244341">
    <property type="component" value="Chromosome 4b"/>
</dbReference>
<evidence type="ECO:0000256" key="12">
    <source>
        <dbReference type="ARBA" id="ARBA00023098"/>
    </source>
</evidence>
<dbReference type="PIRSF" id="PIRSF018269">
    <property type="entry name" value="PC_trans_euk"/>
    <property type="match status" value="1"/>
</dbReference>
<evidence type="ECO:0000256" key="9">
    <source>
        <dbReference type="ARBA" id="ARBA00022692"/>
    </source>
</evidence>
<dbReference type="EC" id="2.7.7.41" evidence="6 16"/>
<name>A0ABY8TU34_TETOB</name>
<evidence type="ECO:0000256" key="1">
    <source>
        <dbReference type="ARBA" id="ARBA00001698"/>
    </source>
</evidence>
<keyword evidence="10 16" id="KW-0548">Nucleotidyltransferase</keyword>
<evidence type="ECO:0000313" key="20">
    <source>
        <dbReference type="Proteomes" id="UP001244341"/>
    </source>
</evidence>
<evidence type="ECO:0000256" key="13">
    <source>
        <dbReference type="ARBA" id="ARBA00023136"/>
    </source>
</evidence>
<evidence type="ECO:0000256" key="2">
    <source>
        <dbReference type="ARBA" id="ARBA00004141"/>
    </source>
</evidence>
<keyword evidence="14" id="KW-0594">Phospholipid biosynthesis</keyword>
<feature type="compositionally biased region" description="Basic residues" evidence="17">
    <location>
        <begin position="1"/>
        <end position="13"/>
    </location>
</feature>
<keyword evidence="12" id="KW-0443">Lipid metabolism</keyword>
<dbReference type="InterPro" id="IPR016720">
    <property type="entry name" value="PC_Trfase_euk"/>
</dbReference>
<evidence type="ECO:0000256" key="18">
    <source>
        <dbReference type="SAM" id="Phobius"/>
    </source>
</evidence>
<accession>A0ABY8TU34</accession>
<keyword evidence="7" id="KW-0444">Lipid biosynthesis</keyword>
<evidence type="ECO:0000256" key="6">
    <source>
        <dbReference type="ARBA" id="ARBA00012487"/>
    </source>
</evidence>
<gene>
    <name evidence="19" type="ORF">OEZ85_006308</name>
</gene>
<evidence type="ECO:0000256" key="8">
    <source>
        <dbReference type="ARBA" id="ARBA00022679"/>
    </source>
</evidence>
<organism evidence="19 20">
    <name type="scientific">Tetradesmus obliquus</name>
    <name type="common">Green alga</name>
    <name type="synonym">Acutodesmus obliquus</name>
    <dbReference type="NCBI Taxonomy" id="3088"/>
    <lineage>
        <taxon>Eukaryota</taxon>
        <taxon>Viridiplantae</taxon>
        <taxon>Chlorophyta</taxon>
        <taxon>core chlorophytes</taxon>
        <taxon>Chlorophyceae</taxon>
        <taxon>CS clade</taxon>
        <taxon>Sphaeropleales</taxon>
        <taxon>Scenedesmaceae</taxon>
        <taxon>Tetradesmus</taxon>
    </lineage>
</organism>
<protein>
    <recommendedName>
        <fullName evidence="6 16">Phosphatidate cytidylyltransferase</fullName>
        <ecNumber evidence="6 16">2.7.7.41</ecNumber>
    </recommendedName>
</protein>
<comment type="similarity">
    <text evidence="5 16">Belongs to the CDS family.</text>
</comment>
<evidence type="ECO:0000256" key="7">
    <source>
        <dbReference type="ARBA" id="ARBA00022516"/>
    </source>
</evidence>
<dbReference type="PANTHER" id="PTHR13773:SF8">
    <property type="entry name" value="PHOSPHATIDATE CYTIDYLYLTRANSFERASE, PHOTORECEPTOR-SPECIFIC"/>
    <property type="match status" value="1"/>
</dbReference>
<comment type="pathway">
    <text evidence="4">Lipid metabolism.</text>
</comment>
<dbReference type="PROSITE" id="PS01315">
    <property type="entry name" value="CDS"/>
    <property type="match status" value="1"/>
</dbReference>
<proteinExistence type="inferred from homology"/>
<feature type="transmembrane region" description="Helical" evidence="18">
    <location>
        <begin position="182"/>
        <end position="201"/>
    </location>
</feature>
<feature type="region of interest" description="Disordered" evidence="17">
    <location>
        <begin position="1"/>
        <end position="44"/>
    </location>
</feature>
<feature type="transmembrane region" description="Helical" evidence="18">
    <location>
        <begin position="364"/>
        <end position="384"/>
    </location>
</feature>
<dbReference type="PANTHER" id="PTHR13773">
    <property type="entry name" value="PHOSPHATIDATE CYTIDYLYLTRANSFERASE"/>
    <property type="match status" value="1"/>
</dbReference>
<dbReference type="InterPro" id="IPR000374">
    <property type="entry name" value="PC_trans"/>
</dbReference>
<evidence type="ECO:0000256" key="15">
    <source>
        <dbReference type="ARBA" id="ARBA00023264"/>
    </source>
</evidence>
<feature type="transmembrane region" description="Helical" evidence="18">
    <location>
        <begin position="244"/>
        <end position="266"/>
    </location>
</feature>
<dbReference type="Pfam" id="PF01148">
    <property type="entry name" value="CTP_transf_1"/>
    <property type="match status" value="1"/>
</dbReference>
<evidence type="ECO:0000256" key="17">
    <source>
        <dbReference type="SAM" id="MobiDB-lite"/>
    </source>
</evidence>
<evidence type="ECO:0000256" key="3">
    <source>
        <dbReference type="ARBA" id="ARBA00005119"/>
    </source>
</evidence>
<evidence type="ECO:0000313" key="19">
    <source>
        <dbReference type="EMBL" id="WIA12658.1"/>
    </source>
</evidence>